<keyword evidence="8" id="KW-1185">Reference proteome</keyword>
<dbReference type="KEGG" id="scd:Spica_1177"/>
<evidence type="ECO:0000256" key="2">
    <source>
        <dbReference type="ARBA" id="ARBA00009773"/>
    </source>
</evidence>
<feature type="transmembrane region" description="Helical" evidence="6">
    <location>
        <begin position="168"/>
        <end position="197"/>
    </location>
</feature>
<evidence type="ECO:0000256" key="3">
    <source>
        <dbReference type="ARBA" id="ARBA00022692"/>
    </source>
</evidence>
<sequence>MNGKTIQTGFFFLVFILLLVGVIRIFSPFFTVFLWASLLYILVSPLYIAVVKVLPPNSRFNGLVRNVFAAILAILTVLIIISLIIWISIQLYHQLYSILKNLRAYISENPNFLNREFSQLSNFIKDVSLGQIDLETLNVKSQVLSLLGNSSQRLLQYSTSLVKNVGSFLAGLAFLVFTLFFFLIDGSYLFNLLVRVIPIKKDYIMQLAVKFKEITQNLFMGYILVALVQATIAFILFSLFRVQGSLVFSIILFFCTFIPIIGAGAIWGPIGIFKIITGDVFGGILFLVLSGLLISTLDNLLRPLFLKDRIKLHPLIIFFAILGGVSIFGLNGLVLGPMIVILFLTVLDLFFVEHGIHPERDETHTTGVMK</sequence>
<dbReference type="Pfam" id="PF01594">
    <property type="entry name" value="AI-2E_transport"/>
    <property type="match status" value="1"/>
</dbReference>
<dbReference type="AlphaFoldDB" id="F8F0H9"/>
<evidence type="ECO:0000256" key="4">
    <source>
        <dbReference type="ARBA" id="ARBA00022989"/>
    </source>
</evidence>
<accession>F8F0H9</accession>
<keyword evidence="3 6" id="KW-0812">Transmembrane</keyword>
<dbReference type="RefSeq" id="WP_013968634.1">
    <property type="nucleotide sequence ID" value="NC_015732.1"/>
</dbReference>
<dbReference type="OrthoDB" id="343317at2"/>
<feature type="transmembrane region" description="Helical" evidence="6">
    <location>
        <begin position="280"/>
        <end position="297"/>
    </location>
</feature>
<comment type="similarity">
    <text evidence="2">Belongs to the autoinducer-2 exporter (AI-2E) (TC 2.A.86) family.</text>
</comment>
<feature type="transmembrane region" description="Helical" evidence="6">
    <location>
        <begin position="246"/>
        <end position="268"/>
    </location>
</feature>
<gene>
    <name evidence="7" type="ordered locus">Spica_1177</name>
</gene>
<keyword evidence="5 6" id="KW-0472">Membrane</keyword>
<dbReference type="PANTHER" id="PTHR21716:SF4">
    <property type="entry name" value="TRANSMEMBRANE PROTEIN 245"/>
    <property type="match status" value="1"/>
</dbReference>
<dbReference type="PANTHER" id="PTHR21716">
    <property type="entry name" value="TRANSMEMBRANE PROTEIN"/>
    <property type="match status" value="1"/>
</dbReference>
<protein>
    <recommendedName>
        <fullName evidence="9">AI-2E family transporter</fullName>
    </recommendedName>
</protein>
<dbReference type="Proteomes" id="UP000000503">
    <property type="component" value="Chromosome"/>
</dbReference>
<dbReference type="GO" id="GO:0016020">
    <property type="term" value="C:membrane"/>
    <property type="evidence" value="ECO:0007669"/>
    <property type="project" value="UniProtKB-SubCell"/>
</dbReference>
<evidence type="ECO:0000256" key="6">
    <source>
        <dbReference type="SAM" id="Phobius"/>
    </source>
</evidence>
<evidence type="ECO:0000256" key="5">
    <source>
        <dbReference type="ARBA" id="ARBA00023136"/>
    </source>
</evidence>
<name>F8F0H9_GRAC1</name>
<feature type="transmembrane region" description="Helical" evidence="6">
    <location>
        <begin position="32"/>
        <end position="55"/>
    </location>
</feature>
<feature type="transmembrane region" description="Helical" evidence="6">
    <location>
        <begin position="9"/>
        <end position="26"/>
    </location>
</feature>
<feature type="transmembrane region" description="Helical" evidence="6">
    <location>
        <begin position="67"/>
        <end position="89"/>
    </location>
</feature>
<organism evidence="7 8">
    <name type="scientific">Gracilinema caldarium (strain ATCC 51460 / DSM 7334 / H1)</name>
    <name type="common">Treponema caldarium</name>
    <dbReference type="NCBI Taxonomy" id="744872"/>
    <lineage>
        <taxon>Bacteria</taxon>
        <taxon>Pseudomonadati</taxon>
        <taxon>Spirochaetota</taxon>
        <taxon>Spirochaetia</taxon>
        <taxon>Spirochaetales</taxon>
        <taxon>Breznakiellaceae</taxon>
        <taxon>Gracilinema</taxon>
    </lineage>
</organism>
<dbReference type="EMBL" id="CP002868">
    <property type="protein sequence ID" value="AEJ19323.1"/>
    <property type="molecule type" value="Genomic_DNA"/>
</dbReference>
<evidence type="ECO:0000256" key="1">
    <source>
        <dbReference type="ARBA" id="ARBA00004141"/>
    </source>
</evidence>
<keyword evidence="4 6" id="KW-1133">Transmembrane helix</keyword>
<feature type="transmembrane region" description="Helical" evidence="6">
    <location>
        <begin position="218"/>
        <end position="240"/>
    </location>
</feature>
<dbReference type="InterPro" id="IPR002549">
    <property type="entry name" value="AI-2E-like"/>
</dbReference>
<evidence type="ECO:0000313" key="8">
    <source>
        <dbReference type="Proteomes" id="UP000000503"/>
    </source>
</evidence>
<comment type="subcellular location">
    <subcellularLocation>
        <location evidence="1">Membrane</location>
        <topology evidence="1">Multi-pass membrane protein</topology>
    </subcellularLocation>
</comment>
<proteinExistence type="inferred from homology"/>
<reference evidence="8" key="1">
    <citation type="journal article" date="2013" name="Stand. Genomic Sci.">
        <title>Genome sequence of the thermophilic fresh-water bacterium Spirochaeta caldaria type strain (H1(T)), reclassification of Spirochaeta caldaria, Spirochaeta stenostrepta, and Spirochaeta zuelzerae in the genus Treponema as Treponema caldaria comb. nov., Treponema stenostrepta comb. nov., and Treponema zuelzerae comb. nov., and emendation of the genus Treponema.</title>
        <authorList>
            <person name="Abt B."/>
            <person name="Goker M."/>
            <person name="Scheuner C."/>
            <person name="Han C."/>
            <person name="Lu M."/>
            <person name="Misra M."/>
            <person name="Lapidus A."/>
            <person name="Nolan M."/>
            <person name="Lucas S."/>
            <person name="Hammon N."/>
            <person name="Deshpande S."/>
            <person name="Cheng J.F."/>
            <person name="Tapia R."/>
            <person name="Goodwin L.A."/>
            <person name="Pitluck S."/>
            <person name="Liolios K."/>
            <person name="Pagani I."/>
            <person name="Ivanova N."/>
            <person name="Mavromatis K."/>
            <person name="Mikhailova N."/>
            <person name="Huntemann M."/>
            <person name="Pati A."/>
            <person name="Chen A."/>
            <person name="Palaniappan K."/>
            <person name="Land M."/>
            <person name="Hauser L."/>
            <person name="Jeffries C.D."/>
            <person name="Rohde M."/>
            <person name="Spring S."/>
            <person name="Gronow S."/>
            <person name="Detter J.C."/>
            <person name="Bristow J."/>
            <person name="Eisen J.A."/>
            <person name="Markowitz V."/>
            <person name="Hugenholtz P."/>
            <person name="Kyrpides N.C."/>
            <person name="Woyke T."/>
            <person name="Klenk H.P."/>
        </authorList>
    </citation>
    <scope>NUCLEOTIDE SEQUENCE</scope>
    <source>
        <strain evidence="8">ATCC 51460 / DSM 7334 / H1</strain>
    </source>
</reference>
<feature type="transmembrane region" description="Helical" evidence="6">
    <location>
        <begin position="317"/>
        <end position="350"/>
    </location>
</feature>
<dbReference type="STRING" id="744872.Spica_1177"/>
<dbReference type="HOGENOM" id="CLU_041771_2_3_12"/>
<dbReference type="eggNOG" id="COG0628">
    <property type="taxonomic scope" value="Bacteria"/>
</dbReference>
<evidence type="ECO:0000313" key="7">
    <source>
        <dbReference type="EMBL" id="AEJ19323.1"/>
    </source>
</evidence>
<evidence type="ECO:0008006" key="9">
    <source>
        <dbReference type="Google" id="ProtNLM"/>
    </source>
</evidence>